<dbReference type="Gene3D" id="1.20.1070.10">
    <property type="entry name" value="Rhodopsin 7-helix transmembrane proteins"/>
    <property type="match status" value="1"/>
</dbReference>
<dbReference type="EMBL" id="MPUH01000121">
    <property type="protein sequence ID" value="OMJ89624.1"/>
    <property type="molecule type" value="Genomic_DNA"/>
</dbReference>
<feature type="transmembrane region" description="Helical" evidence="5">
    <location>
        <begin position="199"/>
        <end position="219"/>
    </location>
</feature>
<feature type="transmembrane region" description="Helical" evidence="5">
    <location>
        <begin position="114"/>
        <end position="133"/>
    </location>
</feature>
<gene>
    <name evidence="7" type="ORF">SteCoe_8161</name>
</gene>
<dbReference type="GO" id="GO:0005886">
    <property type="term" value="C:plasma membrane"/>
    <property type="evidence" value="ECO:0007669"/>
    <property type="project" value="TreeGrafter"/>
</dbReference>
<proteinExistence type="predicted"/>
<feature type="transmembrane region" description="Helical" evidence="5">
    <location>
        <begin position="153"/>
        <end position="178"/>
    </location>
</feature>
<dbReference type="GO" id="GO:0004930">
    <property type="term" value="F:G protein-coupled receptor activity"/>
    <property type="evidence" value="ECO:0007669"/>
    <property type="project" value="TreeGrafter"/>
</dbReference>
<comment type="subcellular location">
    <subcellularLocation>
        <location evidence="1">Membrane</location>
        <topology evidence="1">Multi-pass membrane protein</topology>
    </subcellularLocation>
</comment>
<feature type="transmembrane region" description="Helical" evidence="5">
    <location>
        <begin position="15"/>
        <end position="39"/>
    </location>
</feature>
<feature type="transmembrane region" description="Helical" evidence="5">
    <location>
        <begin position="46"/>
        <end position="63"/>
    </location>
</feature>
<dbReference type="GO" id="GO:0007166">
    <property type="term" value="P:cell surface receptor signaling pathway"/>
    <property type="evidence" value="ECO:0007669"/>
    <property type="project" value="InterPro"/>
</dbReference>
<keyword evidence="2 5" id="KW-0812">Transmembrane</keyword>
<feature type="transmembrane region" description="Helical" evidence="5">
    <location>
        <begin position="231"/>
        <end position="251"/>
    </location>
</feature>
<evidence type="ECO:0000313" key="8">
    <source>
        <dbReference type="Proteomes" id="UP000187209"/>
    </source>
</evidence>
<dbReference type="PROSITE" id="PS50261">
    <property type="entry name" value="G_PROTEIN_RECEP_F2_4"/>
    <property type="match status" value="1"/>
</dbReference>
<dbReference type="AlphaFoldDB" id="A0A1R2CKT0"/>
<dbReference type="GO" id="GO:0007189">
    <property type="term" value="P:adenylate cyclase-activating G protein-coupled receptor signaling pathway"/>
    <property type="evidence" value="ECO:0007669"/>
    <property type="project" value="TreeGrafter"/>
</dbReference>
<dbReference type="PRINTS" id="PR02001">
    <property type="entry name" value="GCR1CAMPR"/>
</dbReference>
<evidence type="ECO:0000313" key="7">
    <source>
        <dbReference type="EMBL" id="OMJ89624.1"/>
    </source>
</evidence>
<evidence type="ECO:0000256" key="5">
    <source>
        <dbReference type="SAM" id="Phobius"/>
    </source>
</evidence>
<feature type="transmembrane region" description="Helical" evidence="5">
    <location>
        <begin position="75"/>
        <end position="102"/>
    </location>
</feature>
<dbReference type="PANTHER" id="PTHR23112">
    <property type="entry name" value="G PROTEIN-COUPLED RECEPTOR 157-RELATED"/>
    <property type="match status" value="1"/>
</dbReference>
<dbReference type="PANTHER" id="PTHR23112:SF0">
    <property type="entry name" value="TRANSMEMBRANE PROTEIN 116"/>
    <property type="match status" value="1"/>
</dbReference>
<dbReference type="OrthoDB" id="100006at2759"/>
<evidence type="ECO:0000256" key="1">
    <source>
        <dbReference type="ARBA" id="ARBA00004141"/>
    </source>
</evidence>
<comment type="caution">
    <text evidence="7">The sequence shown here is derived from an EMBL/GenBank/DDBJ whole genome shotgun (WGS) entry which is preliminary data.</text>
</comment>
<accession>A0A1R2CKT0</accession>
<keyword evidence="4 5" id="KW-0472">Membrane</keyword>
<keyword evidence="3 5" id="KW-1133">Transmembrane helix</keyword>
<sequence length="283" mass="32533">MVCYESENEIIYIELLASGSLTLICSISIIIFCFCFDILEGFSRKILLYLSFNNTFRALIIIISANRQLKDVCFILAYISSICLLSNVVWALSIPVTLYMVLIKGVQNIEKYHIRWVLCCYGVVPCILAIPFFTNSYGEKGLVCALKENYVSYIWSITLIYTPSWGLIIVIIALYMKLYRHVKRTKEIKYKSIITDRGMIYSLIIGFSMLPMTIIRFIYLFYQSCTLNTLYSFSLGLIHLQGFFNLIALSLNSKIQIVIKQKLKSSKSDTFDLFSNNSFTLTT</sequence>
<dbReference type="InterPro" id="IPR022343">
    <property type="entry name" value="GCR1-cAMP_receptor"/>
</dbReference>
<reference evidence="7 8" key="1">
    <citation type="submission" date="2016-11" db="EMBL/GenBank/DDBJ databases">
        <title>The macronuclear genome of Stentor coeruleus: a giant cell with tiny introns.</title>
        <authorList>
            <person name="Slabodnick M."/>
            <person name="Ruby J.G."/>
            <person name="Reiff S.B."/>
            <person name="Swart E.C."/>
            <person name="Gosai S."/>
            <person name="Prabakaran S."/>
            <person name="Witkowska E."/>
            <person name="Larue G.E."/>
            <person name="Fisher S."/>
            <person name="Freeman R.M."/>
            <person name="Gunawardena J."/>
            <person name="Chu W."/>
            <person name="Stover N.A."/>
            <person name="Gregory B.D."/>
            <person name="Nowacki M."/>
            <person name="Derisi J."/>
            <person name="Roy S.W."/>
            <person name="Marshall W.F."/>
            <person name="Sood P."/>
        </authorList>
    </citation>
    <scope>NUCLEOTIDE SEQUENCE [LARGE SCALE GENOMIC DNA]</scope>
    <source>
        <strain evidence="7">WM001</strain>
    </source>
</reference>
<evidence type="ECO:0000259" key="6">
    <source>
        <dbReference type="PROSITE" id="PS50261"/>
    </source>
</evidence>
<organism evidence="7 8">
    <name type="scientific">Stentor coeruleus</name>
    <dbReference type="NCBI Taxonomy" id="5963"/>
    <lineage>
        <taxon>Eukaryota</taxon>
        <taxon>Sar</taxon>
        <taxon>Alveolata</taxon>
        <taxon>Ciliophora</taxon>
        <taxon>Postciliodesmatophora</taxon>
        <taxon>Heterotrichea</taxon>
        <taxon>Heterotrichida</taxon>
        <taxon>Stentoridae</taxon>
        <taxon>Stentor</taxon>
    </lineage>
</organism>
<feature type="domain" description="G-protein coupled receptors family 2 profile 2" evidence="6">
    <location>
        <begin position="11"/>
        <end position="253"/>
    </location>
</feature>
<name>A0A1R2CKT0_9CILI</name>
<protein>
    <recommendedName>
        <fullName evidence="6">G-protein coupled receptors family 2 profile 2 domain-containing protein</fullName>
    </recommendedName>
</protein>
<evidence type="ECO:0000256" key="2">
    <source>
        <dbReference type="ARBA" id="ARBA00022692"/>
    </source>
</evidence>
<dbReference type="InterPro" id="IPR017981">
    <property type="entry name" value="GPCR_2-like_7TM"/>
</dbReference>
<evidence type="ECO:0000256" key="4">
    <source>
        <dbReference type="ARBA" id="ARBA00023136"/>
    </source>
</evidence>
<keyword evidence="8" id="KW-1185">Reference proteome</keyword>
<evidence type="ECO:0000256" key="3">
    <source>
        <dbReference type="ARBA" id="ARBA00022989"/>
    </source>
</evidence>
<dbReference type="Proteomes" id="UP000187209">
    <property type="component" value="Unassembled WGS sequence"/>
</dbReference>